<dbReference type="GO" id="GO:0016491">
    <property type="term" value="F:oxidoreductase activity"/>
    <property type="evidence" value="ECO:0007669"/>
    <property type="project" value="UniProtKB-KW"/>
</dbReference>
<dbReference type="Gene3D" id="3.40.50.720">
    <property type="entry name" value="NAD(P)-binding Rossmann-like Domain"/>
    <property type="match status" value="1"/>
</dbReference>
<accession>A0A2M8QBY2</accession>
<feature type="domain" description="Ketoreductase" evidence="4">
    <location>
        <begin position="5"/>
        <end position="194"/>
    </location>
</feature>
<comment type="similarity">
    <text evidence="1">Belongs to the short-chain dehydrogenases/reductases (SDR) family.</text>
</comment>
<evidence type="ECO:0000256" key="2">
    <source>
        <dbReference type="ARBA" id="ARBA00022857"/>
    </source>
</evidence>
<dbReference type="InterPro" id="IPR036291">
    <property type="entry name" value="NAD(P)-bd_dom_sf"/>
</dbReference>
<dbReference type="PANTHER" id="PTHR43391:SF14">
    <property type="entry name" value="DEHYDROGENASE_REDUCTASE SDR FAMILY PROTEIN 7-LIKE"/>
    <property type="match status" value="1"/>
</dbReference>
<sequence>MVKDKVIVITGASSGIGRAAALLLANAGARLGLVARNYHALLEVADAARQLGAQAMAIPTDVTQKDQVADMVSEALATFGRIDGLVNCAGVGVIRPIEQLTEEDIDRTYAVNTKGVILVSQAVGAAMLRTGGGRIVTPVGTMGRYVMRGSAAYSASKWGAVGALKAMATEWQRSGIGITLLYLGGVNSPFWDGIDLKVQRDKMLSVDDAAQAILYALQAPSNGVLNELVLQPESHQFI</sequence>
<dbReference type="InterPro" id="IPR002347">
    <property type="entry name" value="SDR_fam"/>
</dbReference>
<dbReference type="PANTHER" id="PTHR43391">
    <property type="entry name" value="RETINOL DEHYDROGENASE-RELATED"/>
    <property type="match status" value="1"/>
</dbReference>
<keyword evidence="2" id="KW-0521">NADP</keyword>
<evidence type="ECO:0000313" key="6">
    <source>
        <dbReference type="Proteomes" id="UP000230790"/>
    </source>
</evidence>
<dbReference type="Pfam" id="PF00106">
    <property type="entry name" value="adh_short"/>
    <property type="match status" value="1"/>
</dbReference>
<dbReference type="SUPFAM" id="SSF51735">
    <property type="entry name" value="NAD(P)-binding Rossmann-fold domains"/>
    <property type="match status" value="1"/>
</dbReference>
<name>A0A2M8QBY2_9CHLR</name>
<evidence type="ECO:0000313" key="5">
    <source>
        <dbReference type="EMBL" id="PJF47306.1"/>
    </source>
</evidence>
<dbReference type="CDD" id="cd05233">
    <property type="entry name" value="SDR_c"/>
    <property type="match status" value="1"/>
</dbReference>
<keyword evidence="3" id="KW-0560">Oxidoreductase</keyword>
<gene>
    <name evidence="5" type="ORF">CUN48_09350</name>
</gene>
<evidence type="ECO:0000256" key="3">
    <source>
        <dbReference type="ARBA" id="ARBA00023002"/>
    </source>
</evidence>
<reference evidence="5 6" key="1">
    <citation type="submission" date="2017-11" db="EMBL/GenBank/DDBJ databases">
        <title>Evolution of Phototrophy in the Chloroflexi Phylum Driven by Horizontal Gene Transfer.</title>
        <authorList>
            <person name="Ward L.M."/>
            <person name="Hemp J."/>
            <person name="Shih P.M."/>
            <person name="Mcglynn S.E."/>
            <person name="Fischer W."/>
        </authorList>
    </citation>
    <scope>NUCLEOTIDE SEQUENCE [LARGE SCALE GENOMIC DNA]</scope>
    <source>
        <strain evidence="5">JP3_7</strain>
    </source>
</reference>
<dbReference type="EMBL" id="PGTN01000056">
    <property type="protein sequence ID" value="PJF47306.1"/>
    <property type="molecule type" value="Genomic_DNA"/>
</dbReference>
<dbReference type="AlphaFoldDB" id="A0A2M8QBY2"/>
<organism evidence="5 6">
    <name type="scientific">Candidatus Thermofonsia Clade 3 bacterium</name>
    <dbReference type="NCBI Taxonomy" id="2364212"/>
    <lineage>
        <taxon>Bacteria</taxon>
        <taxon>Bacillati</taxon>
        <taxon>Chloroflexota</taxon>
        <taxon>Candidatus Thermofontia</taxon>
        <taxon>Candidatus Thermofonsia Clade 3</taxon>
    </lineage>
</organism>
<dbReference type="SMART" id="SM00822">
    <property type="entry name" value="PKS_KR"/>
    <property type="match status" value="1"/>
</dbReference>
<dbReference type="Proteomes" id="UP000230790">
    <property type="component" value="Unassembled WGS sequence"/>
</dbReference>
<dbReference type="PRINTS" id="PR00081">
    <property type="entry name" value="GDHRDH"/>
</dbReference>
<dbReference type="InterPro" id="IPR057326">
    <property type="entry name" value="KR_dom"/>
</dbReference>
<protein>
    <submittedName>
        <fullName evidence="5">Oxidoreductase</fullName>
    </submittedName>
</protein>
<evidence type="ECO:0000259" key="4">
    <source>
        <dbReference type="SMART" id="SM00822"/>
    </source>
</evidence>
<proteinExistence type="inferred from homology"/>
<evidence type="ECO:0000256" key="1">
    <source>
        <dbReference type="ARBA" id="ARBA00006484"/>
    </source>
</evidence>
<comment type="caution">
    <text evidence="5">The sequence shown here is derived from an EMBL/GenBank/DDBJ whole genome shotgun (WGS) entry which is preliminary data.</text>
</comment>